<dbReference type="EMBL" id="BMAO01021392">
    <property type="protein sequence ID" value="GFQ74162.1"/>
    <property type="molecule type" value="Genomic_DNA"/>
</dbReference>
<feature type="transmembrane region" description="Helical" evidence="6">
    <location>
        <begin position="147"/>
        <end position="165"/>
    </location>
</feature>
<evidence type="ECO:0000256" key="6">
    <source>
        <dbReference type="SAM" id="Phobius"/>
    </source>
</evidence>
<proteinExistence type="predicted"/>
<feature type="transmembrane region" description="Helical" evidence="6">
    <location>
        <begin position="121"/>
        <end position="140"/>
    </location>
</feature>
<dbReference type="Gene3D" id="1.10.3730.20">
    <property type="match status" value="1"/>
</dbReference>
<keyword evidence="2 6" id="KW-0812">Transmembrane</keyword>
<evidence type="ECO:0000256" key="3">
    <source>
        <dbReference type="ARBA" id="ARBA00022989"/>
    </source>
</evidence>
<dbReference type="OrthoDB" id="6502282at2759"/>
<dbReference type="AlphaFoldDB" id="A0A8X6HH60"/>
<evidence type="ECO:0000313" key="8">
    <source>
        <dbReference type="EMBL" id="GFQ74162.1"/>
    </source>
</evidence>
<reference evidence="8" key="1">
    <citation type="submission" date="2020-07" db="EMBL/GenBank/DDBJ databases">
        <title>Multicomponent nature underlies the extraordinary mechanical properties of spider dragline silk.</title>
        <authorList>
            <person name="Kono N."/>
            <person name="Nakamura H."/>
            <person name="Mori M."/>
            <person name="Yoshida Y."/>
            <person name="Ohtoshi R."/>
            <person name="Malay A.D."/>
            <person name="Moran D.A.P."/>
            <person name="Tomita M."/>
            <person name="Numata K."/>
            <person name="Arakawa K."/>
        </authorList>
    </citation>
    <scope>NUCLEOTIDE SEQUENCE</scope>
</reference>
<protein>
    <submittedName>
        <fullName evidence="8">Solute carrier family 35 member G1</fullName>
    </submittedName>
</protein>
<feature type="transmembrane region" description="Helical" evidence="6">
    <location>
        <begin position="212"/>
        <end position="232"/>
    </location>
</feature>
<evidence type="ECO:0000256" key="1">
    <source>
        <dbReference type="ARBA" id="ARBA00004141"/>
    </source>
</evidence>
<keyword evidence="4 6" id="KW-0472">Membrane</keyword>
<evidence type="ECO:0000259" key="7">
    <source>
        <dbReference type="Pfam" id="PF00892"/>
    </source>
</evidence>
<feature type="region of interest" description="Disordered" evidence="5">
    <location>
        <begin position="1"/>
        <end position="21"/>
    </location>
</feature>
<dbReference type="InterPro" id="IPR037185">
    <property type="entry name" value="EmrE-like"/>
</dbReference>
<feature type="transmembrane region" description="Helical" evidence="6">
    <location>
        <begin position="29"/>
        <end position="51"/>
    </location>
</feature>
<feature type="transmembrane region" description="Helical" evidence="6">
    <location>
        <begin position="180"/>
        <end position="200"/>
    </location>
</feature>
<keyword evidence="9" id="KW-1185">Reference proteome</keyword>
<organism evidence="8 9">
    <name type="scientific">Trichonephila clavata</name>
    <name type="common">Joro spider</name>
    <name type="synonym">Nephila clavata</name>
    <dbReference type="NCBI Taxonomy" id="2740835"/>
    <lineage>
        <taxon>Eukaryota</taxon>
        <taxon>Metazoa</taxon>
        <taxon>Ecdysozoa</taxon>
        <taxon>Arthropoda</taxon>
        <taxon>Chelicerata</taxon>
        <taxon>Arachnida</taxon>
        <taxon>Araneae</taxon>
        <taxon>Araneomorphae</taxon>
        <taxon>Entelegynae</taxon>
        <taxon>Araneoidea</taxon>
        <taxon>Nephilidae</taxon>
        <taxon>Trichonephila</taxon>
    </lineage>
</organism>
<comment type="subcellular location">
    <subcellularLocation>
        <location evidence="1">Membrane</location>
        <topology evidence="1">Multi-pass membrane protein</topology>
    </subcellularLocation>
</comment>
<evidence type="ECO:0000256" key="2">
    <source>
        <dbReference type="ARBA" id="ARBA00022692"/>
    </source>
</evidence>
<dbReference type="InterPro" id="IPR000620">
    <property type="entry name" value="EamA_dom"/>
</dbReference>
<accession>A0A8X6HH60</accession>
<dbReference type="GO" id="GO:0016020">
    <property type="term" value="C:membrane"/>
    <property type="evidence" value="ECO:0007669"/>
    <property type="project" value="UniProtKB-SubCell"/>
</dbReference>
<dbReference type="PANTHER" id="PTHR22911:SF6">
    <property type="entry name" value="SOLUTE CARRIER FAMILY 35 MEMBER G1"/>
    <property type="match status" value="1"/>
</dbReference>
<feature type="transmembrane region" description="Helical" evidence="6">
    <location>
        <begin position="244"/>
        <end position="265"/>
    </location>
</feature>
<sequence>MKSRSKSFDLEETAPPPDSIEKPKNSRFALFKGLLLGLFSGIFYSLVSVLVKDMKNLHPGQLSTYRFIALFVCSIPQTVQCGENALGPKKYRLIVLIRNLLGGLYIFFNFIAFRYLPLGEATSIVFSLPVFVTVAARVFLKEPCSTLQSVTVVLTVLGIAFTAKLPSRLMGNPVIYSEDTIYGLLAAMLALCCNTVQYICIRKVKSVHHSVLMFNFGFVASVELAVMTYLFGDFKWHYCGLQSWYIILLGLFSYTGQTMLVIALQLEFAGPVSTMKSASDIILAFIWQTFLFHDSPDLFSIIGALLVSSSVVFIGVTKWLMSLPEESSQRKKFKWLVS</sequence>
<evidence type="ECO:0000256" key="5">
    <source>
        <dbReference type="SAM" id="MobiDB-lite"/>
    </source>
</evidence>
<feature type="transmembrane region" description="Helical" evidence="6">
    <location>
        <begin position="93"/>
        <end position="115"/>
    </location>
</feature>
<feature type="transmembrane region" description="Helical" evidence="6">
    <location>
        <begin position="63"/>
        <end position="81"/>
    </location>
</feature>
<dbReference type="PANTHER" id="PTHR22911">
    <property type="entry name" value="ACYL-MALONYL CONDENSING ENZYME-RELATED"/>
    <property type="match status" value="1"/>
</dbReference>
<name>A0A8X6HH60_TRICU</name>
<keyword evidence="3 6" id="KW-1133">Transmembrane helix</keyword>
<gene>
    <name evidence="8" type="primary">SLC35G1</name>
    <name evidence="8" type="ORF">TNCT_2911</name>
</gene>
<feature type="transmembrane region" description="Helical" evidence="6">
    <location>
        <begin position="277"/>
        <end position="293"/>
    </location>
</feature>
<feature type="transmembrane region" description="Helical" evidence="6">
    <location>
        <begin position="299"/>
        <end position="321"/>
    </location>
</feature>
<comment type="caution">
    <text evidence="8">The sequence shown here is derived from an EMBL/GenBank/DDBJ whole genome shotgun (WGS) entry which is preliminary data.</text>
</comment>
<evidence type="ECO:0000256" key="4">
    <source>
        <dbReference type="ARBA" id="ARBA00023136"/>
    </source>
</evidence>
<dbReference type="SUPFAM" id="SSF103481">
    <property type="entry name" value="Multidrug resistance efflux transporter EmrE"/>
    <property type="match status" value="2"/>
</dbReference>
<dbReference type="Pfam" id="PF00892">
    <property type="entry name" value="EamA"/>
    <property type="match status" value="1"/>
</dbReference>
<feature type="domain" description="EamA" evidence="7">
    <location>
        <begin position="32"/>
        <end position="162"/>
    </location>
</feature>
<dbReference type="Proteomes" id="UP000887116">
    <property type="component" value="Unassembled WGS sequence"/>
</dbReference>
<evidence type="ECO:0000313" key="9">
    <source>
        <dbReference type="Proteomes" id="UP000887116"/>
    </source>
</evidence>